<protein>
    <recommendedName>
        <fullName evidence="3">Helix-turn-helix domain-containing protein</fullName>
    </recommendedName>
</protein>
<sequence length="91" mass="9429">MNRDELLALPATTDVATAARALNCGRTLAYQLVRAGRFPARVVRLGSRYRVVVGGPDGLWAALGIDPTADTRKSAVATAPPALLVGEPACG</sequence>
<organism evidence="1 2">
    <name type="scientific">Blastococcus mobilis</name>
    <dbReference type="NCBI Taxonomy" id="1938746"/>
    <lineage>
        <taxon>Bacteria</taxon>
        <taxon>Bacillati</taxon>
        <taxon>Actinomycetota</taxon>
        <taxon>Actinomycetes</taxon>
        <taxon>Geodermatophilales</taxon>
        <taxon>Geodermatophilaceae</taxon>
        <taxon>Blastococcus</taxon>
    </lineage>
</organism>
<accession>A0A238VNK4</accession>
<evidence type="ECO:0000313" key="1">
    <source>
        <dbReference type="EMBL" id="SNR35744.1"/>
    </source>
</evidence>
<evidence type="ECO:0008006" key="3">
    <source>
        <dbReference type="Google" id="ProtNLM"/>
    </source>
</evidence>
<dbReference type="Proteomes" id="UP000198403">
    <property type="component" value="Unassembled WGS sequence"/>
</dbReference>
<reference evidence="1 2" key="1">
    <citation type="submission" date="2017-06" db="EMBL/GenBank/DDBJ databases">
        <authorList>
            <person name="Kim H.J."/>
            <person name="Triplett B.A."/>
        </authorList>
    </citation>
    <scope>NUCLEOTIDE SEQUENCE [LARGE SCALE GENOMIC DNA]</scope>
    <source>
        <strain evidence="1 2">DSM 44272</strain>
    </source>
</reference>
<dbReference type="AlphaFoldDB" id="A0A238VNK4"/>
<proteinExistence type="predicted"/>
<name>A0A238VNK4_9ACTN</name>
<dbReference type="OrthoDB" id="3541350at2"/>
<gene>
    <name evidence="1" type="ORF">SAMN06272737_10411</name>
</gene>
<keyword evidence="2" id="KW-1185">Reference proteome</keyword>
<evidence type="ECO:0000313" key="2">
    <source>
        <dbReference type="Proteomes" id="UP000198403"/>
    </source>
</evidence>
<dbReference type="EMBL" id="FZNO01000004">
    <property type="protein sequence ID" value="SNR35744.1"/>
    <property type="molecule type" value="Genomic_DNA"/>
</dbReference>